<organism evidence="9 10">
    <name type="scientific">Dyella psychrodurans</name>
    <dbReference type="NCBI Taxonomy" id="1927960"/>
    <lineage>
        <taxon>Bacteria</taxon>
        <taxon>Pseudomonadati</taxon>
        <taxon>Pseudomonadota</taxon>
        <taxon>Gammaproteobacteria</taxon>
        <taxon>Lysobacterales</taxon>
        <taxon>Rhodanobacteraceae</taxon>
        <taxon>Dyella</taxon>
    </lineage>
</organism>
<gene>
    <name evidence="9" type="ORF">DWU99_09510</name>
</gene>
<evidence type="ECO:0000256" key="5">
    <source>
        <dbReference type="ARBA" id="ARBA00022729"/>
    </source>
</evidence>
<dbReference type="GO" id="GO:0015483">
    <property type="term" value="F:long-chain fatty acid transporting porin activity"/>
    <property type="evidence" value="ECO:0007669"/>
    <property type="project" value="TreeGrafter"/>
</dbReference>
<protein>
    <submittedName>
        <fullName evidence="9">Transporter</fullName>
    </submittedName>
</protein>
<dbReference type="EMBL" id="QRBF01000003">
    <property type="protein sequence ID" value="RDS84008.1"/>
    <property type="molecule type" value="Genomic_DNA"/>
</dbReference>
<accession>A0A370X6L5</accession>
<evidence type="ECO:0000256" key="7">
    <source>
        <dbReference type="ARBA" id="ARBA00023237"/>
    </source>
</evidence>
<dbReference type="PANTHER" id="PTHR35093">
    <property type="entry name" value="OUTER MEMBRANE PROTEIN NMB0088-RELATED"/>
    <property type="match status" value="1"/>
</dbReference>
<reference evidence="9 10" key="1">
    <citation type="submission" date="2018-07" db="EMBL/GenBank/DDBJ databases">
        <title>Dyella monticola sp. nov. and Dyella psychrodurans sp. nov. isolated from monsoon evergreen broad-leaved forest soil of Dinghu Mountain, China.</title>
        <authorList>
            <person name="Gao Z."/>
            <person name="Qiu L."/>
        </authorList>
    </citation>
    <scope>NUCLEOTIDE SEQUENCE [LARGE SCALE GENOMIC DNA]</scope>
    <source>
        <strain evidence="9 10">4MSK11</strain>
    </source>
</reference>
<keyword evidence="10" id="KW-1185">Reference proteome</keyword>
<sequence>MHMLSRNTLRGARPLALGALGLAIAGALVAPQQAHASAFQLKEDSAQAMGRAYAGSLTAGGDVSVVANGPAAMTDLKGTYFEADVTAINFSSQFSGSAHDVLGNPISGNNGGDAGTTMPVPAFFFETQVSDRWHVGAAFTVPFGFKTDYNNDWVGRYNAIYSKFESLDGTLSASFDVTDNLSIGGSAIAQRTTATLTNAINFASVGLALAGPGSKLNLPPSFVYGLIPPGTDGSARITGSDWAWGWQLGAYYKIDPKDRLAVNYRSKISHRLQGTADFNVPQSVSTLINQLAPALGLNTANLPFQNTSGTADFTTPAVTTVSYWHQEDKFGFGADVAYTQWDVFKNLTVNYGNPVQPSTTQAFDWHNSWYASFGGEYYLTDKLTARAGIGFDSTPTSGATRDVRVPDESRKLLSVGLGYKASEHLSLNASYAHIFVNRAAISNDISATEDVITGTSDDYGNLFALSAVYKF</sequence>
<evidence type="ECO:0000256" key="1">
    <source>
        <dbReference type="ARBA" id="ARBA00004571"/>
    </source>
</evidence>
<feature type="chain" id="PRO_5016596653" evidence="8">
    <location>
        <begin position="37"/>
        <end position="471"/>
    </location>
</feature>
<dbReference type="InterPro" id="IPR005017">
    <property type="entry name" value="OMPP1/FadL/TodX"/>
</dbReference>
<dbReference type="SUPFAM" id="SSF56935">
    <property type="entry name" value="Porins"/>
    <property type="match status" value="1"/>
</dbReference>
<keyword evidence="7" id="KW-0998">Cell outer membrane</keyword>
<name>A0A370X6L5_9GAMM</name>
<keyword evidence="3" id="KW-1134">Transmembrane beta strand</keyword>
<evidence type="ECO:0000313" key="9">
    <source>
        <dbReference type="EMBL" id="RDS84008.1"/>
    </source>
</evidence>
<dbReference type="Gene3D" id="2.40.160.60">
    <property type="entry name" value="Outer membrane protein transport protein (OMPP1/FadL/TodX)"/>
    <property type="match status" value="1"/>
</dbReference>
<dbReference type="PANTHER" id="PTHR35093:SF3">
    <property type="entry name" value="LONG-CHAIN FATTY ACID TRANSPORT PROTEIN"/>
    <property type="match status" value="1"/>
</dbReference>
<feature type="signal peptide" evidence="8">
    <location>
        <begin position="1"/>
        <end position="36"/>
    </location>
</feature>
<comment type="subcellular location">
    <subcellularLocation>
        <location evidence="1">Cell outer membrane</location>
        <topology evidence="1">Multi-pass membrane protein</topology>
    </subcellularLocation>
</comment>
<evidence type="ECO:0000256" key="8">
    <source>
        <dbReference type="SAM" id="SignalP"/>
    </source>
</evidence>
<dbReference type="Pfam" id="PF03349">
    <property type="entry name" value="Toluene_X"/>
    <property type="match status" value="1"/>
</dbReference>
<proteinExistence type="inferred from homology"/>
<evidence type="ECO:0000256" key="6">
    <source>
        <dbReference type="ARBA" id="ARBA00023136"/>
    </source>
</evidence>
<keyword evidence="6" id="KW-0472">Membrane</keyword>
<evidence type="ECO:0000256" key="2">
    <source>
        <dbReference type="ARBA" id="ARBA00008163"/>
    </source>
</evidence>
<keyword evidence="4" id="KW-0812">Transmembrane</keyword>
<keyword evidence="5 8" id="KW-0732">Signal</keyword>
<comment type="caution">
    <text evidence="9">The sequence shown here is derived from an EMBL/GenBank/DDBJ whole genome shotgun (WGS) entry which is preliminary data.</text>
</comment>
<dbReference type="Proteomes" id="UP000255334">
    <property type="component" value="Unassembled WGS sequence"/>
</dbReference>
<comment type="similarity">
    <text evidence="2">Belongs to the OmpP1/FadL family.</text>
</comment>
<dbReference type="OrthoDB" id="19849at2"/>
<dbReference type="GO" id="GO:0009279">
    <property type="term" value="C:cell outer membrane"/>
    <property type="evidence" value="ECO:0007669"/>
    <property type="project" value="UniProtKB-SubCell"/>
</dbReference>
<evidence type="ECO:0000256" key="4">
    <source>
        <dbReference type="ARBA" id="ARBA00022692"/>
    </source>
</evidence>
<dbReference type="AlphaFoldDB" id="A0A370X6L5"/>
<dbReference type="RefSeq" id="WP_115477810.1">
    <property type="nucleotide sequence ID" value="NZ_QRBF01000003.1"/>
</dbReference>
<evidence type="ECO:0000313" key="10">
    <source>
        <dbReference type="Proteomes" id="UP000255334"/>
    </source>
</evidence>
<evidence type="ECO:0000256" key="3">
    <source>
        <dbReference type="ARBA" id="ARBA00022452"/>
    </source>
</evidence>